<proteinExistence type="predicted"/>
<dbReference type="OrthoDB" id="429991at2759"/>
<dbReference type="Proteomes" id="UP000001542">
    <property type="component" value="Unassembled WGS sequence"/>
</dbReference>
<feature type="region of interest" description="Disordered" evidence="1">
    <location>
        <begin position="1"/>
        <end position="116"/>
    </location>
</feature>
<evidence type="ECO:0000256" key="1">
    <source>
        <dbReference type="SAM" id="MobiDB-lite"/>
    </source>
</evidence>
<sequence length="405" mass="42934">MLARVTSSQSSTPGPGAYTPGFAAKAKAPAYTLKGRHESSQQITDAPYRDLPSSIGAGPKISLASRHAQRASDSSPGPSYIPPPLGSDAKKSSFSFRHPDSRDLSSDNPGPGAYSLEPLFAKDAKKFTLHGRTGDSFQISSQSPGPAAYNPDYLATRTRPPSSTFHVRTAIQQTSDITPGPGAYAISRDLGGRTATFHTRSSYTSTSSATPGPGAYNPSLASTMKNTPSYTMKSRHDPPSSSINTAPYHNIPSTIGVGPRISLGSRREVRTTQETPGPSYVPPSFGSDAKKLTFGGGRYLQSRSGDSDTPGPGAYMVPSTFGREGIRSSMHSRHAEPNTANASPGPGAYYPDYNFTKPRAPSASMHIRTRMNQPESTPGYYDIGSTLTGPKFTIGRRENLGVIPI</sequence>
<name>A2F4I4_TRIV3</name>
<dbReference type="VEuPathDB" id="TrichDB:TVAGG3_0422100"/>
<dbReference type="PANTHER" id="PTHR21580">
    <property type="entry name" value="SHIPPO-1-RELATED"/>
    <property type="match status" value="1"/>
</dbReference>
<dbReference type="VEuPathDB" id="TrichDB:TVAG_007230"/>
<keyword evidence="3" id="KW-1185">Reference proteome</keyword>
<dbReference type="OMA" id="QYGYESK"/>
<evidence type="ECO:0000313" key="2">
    <source>
        <dbReference type="EMBL" id="EAY00193.1"/>
    </source>
</evidence>
<dbReference type="RefSeq" id="XP_001313122.1">
    <property type="nucleotide sequence ID" value="XM_001313121.1"/>
</dbReference>
<dbReference type="EMBL" id="DS113610">
    <property type="protein sequence ID" value="EAY00193.1"/>
    <property type="molecule type" value="Genomic_DNA"/>
</dbReference>
<feature type="compositionally biased region" description="Polar residues" evidence="1">
    <location>
        <begin position="1"/>
        <end position="13"/>
    </location>
</feature>
<dbReference type="InterPro" id="IPR010736">
    <property type="entry name" value="SHIPPO-rpt"/>
</dbReference>
<organism evidence="2 3">
    <name type="scientific">Trichomonas vaginalis (strain ATCC PRA-98 / G3)</name>
    <dbReference type="NCBI Taxonomy" id="412133"/>
    <lineage>
        <taxon>Eukaryota</taxon>
        <taxon>Metamonada</taxon>
        <taxon>Parabasalia</taxon>
        <taxon>Trichomonadida</taxon>
        <taxon>Trichomonadidae</taxon>
        <taxon>Trichomonas</taxon>
    </lineage>
</organism>
<dbReference type="eggNOG" id="ENOG502QSJK">
    <property type="taxonomic scope" value="Eukaryota"/>
</dbReference>
<accession>A2F4I4</accession>
<evidence type="ECO:0000313" key="3">
    <source>
        <dbReference type="Proteomes" id="UP000001542"/>
    </source>
</evidence>
<feature type="compositionally biased region" description="Polar residues" evidence="1">
    <location>
        <begin position="239"/>
        <end position="253"/>
    </location>
</feature>
<dbReference type="InterPro" id="IPR051291">
    <property type="entry name" value="CIMAP"/>
</dbReference>
<reference evidence="2" key="2">
    <citation type="journal article" date="2007" name="Science">
        <title>Draft genome sequence of the sexually transmitted pathogen Trichomonas vaginalis.</title>
        <authorList>
            <person name="Carlton J.M."/>
            <person name="Hirt R.P."/>
            <person name="Silva J.C."/>
            <person name="Delcher A.L."/>
            <person name="Schatz M."/>
            <person name="Zhao Q."/>
            <person name="Wortman J.R."/>
            <person name="Bidwell S.L."/>
            <person name="Alsmark U.C.M."/>
            <person name="Besteiro S."/>
            <person name="Sicheritz-Ponten T."/>
            <person name="Noel C.J."/>
            <person name="Dacks J.B."/>
            <person name="Foster P.G."/>
            <person name="Simillion C."/>
            <person name="Van de Peer Y."/>
            <person name="Miranda-Saavedra D."/>
            <person name="Barton G.J."/>
            <person name="Westrop G.D."/>
            <person name="Mueller S."/>
            <person name="Dessi D."/>
            <person name="Fiori P.L."/>
            <person name="Ren Q."/>
            <person name="Paulsen I."/>
            <person name="Zhang H."/>
            <person name="Bastida-Corcuera F.D."/>
            <person name="Simoes-Barbosa A."/>
            <person name="Brown M.T."/>
            <person name="Hayes R.D."/>
            <person name="Mukherjee M."/>
            <person name="Okumura C.Y."/>
            <person name="Schneider R."/>
            <person name="Smith A.J."/>
            <person name="Vanacova S."/>
            <person name="Villalvazo M."/>
            <person name="Haas B.J."/>
            <person name="Pertea M."/>
            <person name="Feldblyum T.V."/>
            <person name="Utterback T.R."/>
            <person name="Shu C.L."/>
            <person name="Osoegawa K."/>
            <person name="de Jong P.J."/>
            <person name="Hrdy I."/>
            <person name="Horvathova L."/>
            <person name="Zubacova Z."/>
            <person name="Dolezal P."/>
            <person name="Malik S.B."/>
            <person name="Logsdon J.M. Jr."/>
            <person name="Henze K."/>
            <person name="Gupta A."/>
            <person name="Wang C.C."/>
            <person name="Dunne R.L."/>
            <person name="Upcroft J.A."/>
            <person name="Upcroft P."/>
            <person name="White O."/>
            <person name="Salzberg S.L."/>
            <person name="Tang P."/>
            <person name="Chiu C.-H."/>
            <person name="Lee Y.-S."/>
            <person name="Embley T.M."/>
            <person name="Coombs G.H."/>
            <person name="Mottram J.C."/>
            <person name="Tachezy J."/>
            <person name="Fraser-Liggett C.M."/>
            <person name="Johnson P.J."/>
        </authorList>
    </citation>
    <scope>NUCLEOTIDE SEQUENCE [LARGE SCALE GENOMIC DNA]</scope>
    <source>
        <strain evidence="2">G3</strain>
    </source>
</reference>
<dbReference type="PANTHER" id="PTHR21580:SF28">
    <property type="entry name" value="BOREALIN N-TERMINAL DOMAIN-CONTAINING PROTEIN-RELATED"/>
    <property type="match status" value="1"/>
</dbReference>
<dbReference type="KEGG" id="tva:4758012"/>
<dbReference type="AlphaFoldDB" id="A2F4I4"/>
<dbReference type="Pfam" id="PF07004">
    <property type="entry name" value="SHIPPO-rpt"/>
    <property type="match status" value="7"/>
</dbReference>
<reference evidence="2" key="1">
    <citation type="submission" date="2006-10" db="EMBL/GenBank/DDBJ databases">
        <authorList>
            <person name="Amadeo P."/>
            <person name="Zhao Q."/>
            <person name="Wortman J."/>
            <person name="Fraser-Liggett C."/>
            <person name="Carlton J."/>
        </authorList>
    </citation>
    <scope>NUCLEOTIDE SEQUENCE</scope>
    <source>
        <strain evidence="2">G3</strain>
    </source>
</reference>
<protein>
    <submittedName>
        <fullName evidence="2">Uncharacterized protein</fullName>
    </submittedName>
</protein>
<gene>
    <name evidence="2" type="ORF">TVAG_007230</name>
</gene>
<feature type="region of interest" description="Disordered" evidence="1">
    <location>
        <begin position="225"/>
        <end position="350"/>
    </location>
</feature>
<dbReference type="InParanoid" id="A2F4I4"/>